<evidence type="ECO:0000259" key="1">
    <source>
        <dbReference type="PROSITE" id="PS50181"/>
    </source>
</evidence>
<evidence type="ECO:0000313" key="2">
    <source>
        <dbReference type="EMBL" id="CBW73725.1"/>
    </source>
</evidence>
<feature type="domain" description="F-box" evidence="1">
    <location>
        <begin position="59"/>
        <end position="109"/>
    </location>
</feature>
<accession>E5AKQ3</accession>
<dbReference type="InterPro" id="IPR001810">
    <property type="entry name" value="F-box_dom"/>
</dbReference>
<dbReference type="HOGENOM" id="CLU_030001_0_0_4"/>
<protein>
    <recommendedName>
        <fullName evidence="1">F-box domain-containing protein</fullName>
    </recommendedName>
</protein>
<proteinExistence type="predicted"/>
<dbReference type="AlphaFoldDB" id="E5AKQ3"/>
<name>E5AKQ3_MYCRK</name>
<evidence type="ECO:0000313" key="3">
    <source>
        <dbReference type="Proteomes" id="UP000007437"/>
    </source>
</evidence>
<dbReference type="PROSITE" id="PS50181">
    <property type="entry name" value="FBOX"/>
    <property type="match status" value="1"/>
</dbReference>
<sequence>MRVSDLLLSLPMDFDLNAALNDYRAYICALESCPQPAASAPPLRPLSSGALINTSARRPTAYQDLPPELIERIGDYVPVQEVGNFSAVDRRTYHATQSRRLVYRYWQRANQVESLESINRILEEMDGALKDPAQHVEALEALRQRLKELPWDEQSEAFKRVYMAAQRIPKDGVRIQKAMLCTLDEWLGLQRAEAFDFAHALAEQRGPGQDNVWRELAIALWSLPSSSPAFIERYQVLLARLPSLSVAEQAELIPSLSGLLRRFDRTNPSLSALHALLRDQALRLPPSYQGEAVGTLAVDAKVLPEAERLIRYVQMRDLALSLPDDQWGLALRHLPAGLNMLPPEQRIQELALFERHLARVPEAQRARVAHGLLSSTRDLDKAQSQRVWLQVLSLFNGRGEAALLRLPQKTGPFKSRKNPA</sequence>
<dbReference type="KEGG" id="brh:RBRH_00883"/>
<dbReference type="EMBL" id="FR687359">
    <property type="protein sequence ID" value="CBW73725.1"/>
    <property type="molecule type" value="Genomic_DNA"/>
</dbReference>
<organism evidence="2 3">
    <name type="scientific">Mycetohabitans rhizoxinica (strain DSM 19002 / CIP 109453 / HKI 454)</name>
    <name type="common">Paraburkholderia rhizoxinica</name>
    <dbReference type="NCBI Taxonomy" id="882378"/>
    <lineage>
        <taxon>Bacteria</taxon>
        <taxon>Pseudomonadati</taxon>
        <taxon>Pseudomonadota</taxon>
        <taxon>Betaproteobacteria</taxon>
        <taxon>Burkholderiales</taxon>
        <taxon>Burkholderiaceae</taxon>
        <taxon>Mycetohabitans</taxon>
    </lineage>
</organism>
<reference evidence="2 3" key="1">
    <citation type="journal article" date="2011" name="J. Bacteriol.">
        <title>Complete genome sequence of Burkholderia rhizoxinica, an endosymbiont of Rhizopus microsporus.</title>
        <authorList>
            <person name="Lackner G."/>
            <person name="Moebius N."/>
            <person name="Partida-Martinez L."/>
            <person name="Hertweck C."/>
        </authorList>
    </citation>
    <scope>NUCLEOTIDE SEQUENCE [LARGE SCALE GENOMIC DNA]</scope>
    <source>
        <strain evidence="3">DSM 19002 / CIP 109453 / HKI 454</strain>
    </source>
</reference>
<gene>
    <name evidence="2" type="ordered locus">RBRH_00883</name>
</gene>
<dbReference type="STRING" id="882378.RBRH_00883"/>
<dbReference type="Proteomes" id="UP000007437">
    <property type="component" value="Chromosome"/>
</dbReference>